<evidence type="ECO:0000313" key="3">
    <source>
        <dbReference type="Proteomes" id="UP000010138"/>
    </source>
</evidence>
<feature type="transmembrane region" description="Helical" evidence="1">
    <location>
        <begin position="71"/>
        <end position="89"/>
    </location>
</feature>
<feature type="transmembrane region" description="Helical" evidence="1">
    <location>
        <begin position="95"/>
        <end position="114"/>
    </location>
</feature>
<organism evidence="2 3">
    <name type="scientific">Streptococcus infantis SK1076</name>
    <dbReference type="NCBI Taxonomy" id="1005705"/>
    <lineage>
        <taxon>Bacteria</taxon>
        <taxon>Bacillati</taxon>
        <taxon>Bacillota</taxon>
        <taxon>Bacilli</taxon>
        <taxon>Lactobacillales</taxon>
        <taxon>Streptococcaceae</taxon>
        <taxon>Streptococcus</taxon>
    </lineage>
</organism>
<comment type="caution">
    <text evidence="2">The sequence shown here is derived from an EMBL/GenBank/DDBJ whole genome shotgun (WGS) entry which is preliminary data.</text>
</comment>
<keyword evidence="1" id="KW-0812">Transmembrane</keyword>
<dbReference type="InterPro" id="IPR018650">
    <property type="entry name" value="STSV1_Orf64"/>
</dbReference>
<dbReference type="eggNOG" id="COG3463">
    <property type="taxonomic scope" value="Bacteria"/>
</dbReference>
<name>F5W1K6_9STRE</name>
<sequence>MKRILTNLIEQRMYYLSCLLGAYLLMILIELLTSTPHDVFLAFAPVSALIIGTFFIVGSALILFAKKIPALSISKINTLLLNIVLFISIYKSMSFFLSLGLLLLTLVLYIGSFLRKEKFSFLYLLVILFTTPRLLTLLNSNFQDTALEFHAFNLADTRFNIIIWPVIFAGLLSGTTLLLIHNSPLKQYLERYKKLLTYGVFSIVTLYVVYLSIVFIYKVKTFDGSTFDIGLFSQMFHRMSTDLSAITTLERDRVLSHFAVHISPIFYLMLPFYKLFPHVETLEVLQIWVVFSAAIPLRLLLSKLNLSKLANILTVLWFVLLPVLTTAGGYHLHENCFLVPLIFWVFYFIVNEKKWGILVSTILLLLVKEDAFIYVISIGMYFLSQKRFNLTSKTKQWLILTEFLLPLLYFTLALLILSTFGEGGMVSRFDAFLLKDENGILAVFKNLVLHPSFAISHLFMAKKLGYLFLMLAPMCFLPLLQRNWSNYFLALPLVVINLLPDWPYQYDIGFQYSYGSGALLFIMALLALEDLKLHKHINEKMVISFIFVGMIFSGTILHRLTQSWSFNIGYYQQNKEKFEAIKYGLEILPEDASIVAEGGYTPALRKHRALYDIFYHNQRKADPSIDYVVIPREQKGKNDVYDPLITSYETLGYKESKYATKELFILEKPE</sequence>
<proteinExistence type="predicted"/>
<dbReference type="OrthoDB" id="2210955at2"/>
<feature type="transmembrane region" description="Helical" evidence="1">
    <location>
        <begin position="39"/>
        <end position="64"/>
    </location>
</feature>
<evidence type="ECO:0000256" key="1">
    <source>
        <dbReference type="SAM" id="Phobius"/>
    </source>
</evidence>
<gene>
    <name evidence="2" type="ORF">HMPREF9967_0415</name>
</gene>
<accession>F5W1K6</accession>
<feature type="transmembrane region" description="Helical" evidence="1">
    <location>
        <begin position="195"/>
        <end position="217"/>
    </location>
</feature>
<dbReference type="RefSeq" id="WP_006150982.1">
    <property type="nucleotide sequence ID" value="NZ_AFNN01000023.1"/>
</dbReference>
<feature type="transmembrane region" description="Helical" evidence="1">
    <location>
        <begin position="464"/>
        <end position="480"/>
    </location>
</feature>
<keyword evidence="1" id="KW-0472">Membrane</keyword>
<feature type="transmembrane region" description="Helical" evidence="1">
    <location>
        <begin position="355"/>
        <end position="376"/>
    </location>
</feature>
<feature type="transmembrane region" description="Helical" evidence="1">
    <location>
        <begin position="121"/>
        <end position="142"/>
    </location>
</feature>
<keyword evidence="1" id="KW-1133">Transmembrane helix</keyword>
<feature type="transmembrane region" description="Helical" evidence="1">
    <location>
        <begin position="12"/>
        <end position="33"/>
    </location>
</feature>
<dbReference type="EMBL" id="AFNN01000023">
    <property type="protein sequence ID" value="EGL85148.1"/>
    <property type="molecule type" value="Genomic_DNA"/>
</dbReference>
<protein>
    <submittedName>
        <fullName evidence="2">Conserved domain protein</fullName>
    </submittedName>
</protein>
<feature type="transmembrane region" description="Helical" evidence="1">
    <location>
        <begin position="397"/>
        <end position="420"/>
    </location>
</feature>
<feature type="transmembrane region" description="Helical" evidence="1">
    <location>
        <begin position="510"/>
        <end position="529"/>
    </location>
</feature>
<feature type="transmembrane region" description="Helical" evidence="1">
    <location>
        <begin position="541"/>
        <end position="560"/>
    </location>
</feature>
<reference evidence="2 3" key="1">
    <citation type="submission" date="2011-04" db="EMBL/GenBank/DDBJ databases">
        <authorList>
            <person name="Durkin A.S."/>
            <person name="Radune D."/>
            <person name="Hostetler J."/>
            <person name="Torralba M."/>
            <person name="Gillis M."/>
            <person name="Methe B."/>
            <person name="Sutton G."/>
            <person name="Nelson K.E."/>
        </authorList>
    </citation>
    <scope>NUCLEOTIDE SEQUENCE [LARGE SCALE GENOMIC DNA]</scope>
    <source>
        <strain evidence="2 3">SK1076</strain>
    </source>
</reference>
<dbReference type="AlphaFoldDB" id="F5W1K6"/>
<feature type="transmembrane region" description="Helical" evidence="1">
    <location>
        <begin position="162"/>
        <end position="183"/>
    </location>
</feature>
<feature type="transmembrane region" description="Helical" evidence="1">
    <location>
        <begin position="307"/>
        <end position="325"/>
    </location>
</feature>
<feature type="transmembrane region" description="Helical" evidence="1">
    <location>
        <begin position="285"/>
        <end position="301"/>
    </location>
</feature>
<evidence type="ECO:0000313" key="2">
    <source>
        <dbReference type="EMBL" id="EGL85148.1"/>
    </source>
</evidence>
<dbReference type="Proteomes" id="UP000010138">
    <property type="component" value="Unassembled WGS sequence"/>
</dbReference>
<dbReference type="Pfam" id="PF09852">
    <property type="entry name" value="DUF2079"/>
    <property type="match status" value="1"/>
</dbReference>